<feature type="region of interest" description="Disordered" evidence="1">
    <location>
        <begin position="151"/>
        <end position="170"/>
    </location>
</feature>
<accession>A0AAV9IEY1</accession>
<dbReference type="InterPro" id="IPR005735">
    <property type="entry name" value="Znf_LSD1"/>
</dbReference>
<organism evidence="3 4">
    <name type="scientific">Galdieria yellowstonensis</name>
    <dbReference type="NCBI Taxonomy" id="3028027"/>
    <lineage>
        <taxon>Eukaryota</taxon>
        <taxon>Rhodophyta</taxon>
        <taxon>Bangiophyceae</taxon>
        <taxon>Galdieriales</taxon>
        <taxon>Galdieriaceae</taxon>
        <taxon>Galdieria</taxon>
    </lineage>
</organism>
<evidence type="ECO:0000256" key="1">
    <source>
        <dbReference type="SAM" id="MobiDB-lite"/>
    </source>
</evidence>
<dbReference type="EMBL" id="JANCYU010000035">
    <property type="protein sequence ID" value="KAK4525952.1"/>
    <property type="molecule type" value="Genomic_DNA"/>
</dbReference>
<proteinExistence type="predicted"/>
<evidence type="ECO:0000313" key="4">
    <source>
        <dbReference type="Proteomes" id="UP001300502"/>
    </source>
</evidence>
<gene>
    <name evidence="3" type="ORF">GAYE_SCF18G3861</name>
</gene>
<protein>
    <recommendedName>
        <fullName evidence="2">Zinc finger LSD1-type domain-containing protein</fullName>
    </recommendedName>
</protein>
<dbReference type="Proteomes" id="UP001300502">
    <property type="component" value="Unassembled WGS sequence"/>
</dbReference>
<feature type="domain" description="Zinc finger LSD1-type" evidence="2">
    <location>
        <begin position="82"/>
        <end position="103"/>
    </location>
</feature>
<dbReference type="AlphaFoldDB" id="A0AAV9IEY1"/>
<evidence type="ECO:0000313" key="3">
    <source>
        <dbReference type="EMBL" id="KAK4525952.1"/>
    </source>
</evidence>
<evidence type="ECO:0000259" key="2">
    <source>
        <dbReference type="Pfam" id="PF06943"/>
    </source>
</evidence>
<reference evidence="3 4" key="1">
    <citation type="submission" date="2022-07" db="EMBL/GenBank/DDBJ databases">
        <title>Genome-wide signatures of adaptation to extreme environments.</title>
        <authorList>
            <person name="Cho C.H."/>
            <person name="Yoon H.S."/>
        </authorList>
    </citation>
    <scope>NUCLEOTIDE SEQUENCE [LARGE SCALE GENOMIC DNA]</scope>
    <source>
        <strain evidence="3 4">108.79 E11</strain>
    </source>
</reference>
<feature type="compositionally biased region" description="Basic and acidic residues" evidence="1">
    <location>
        <begin position="154"/>
        <end position="163"/>
    </location>
</feature>
<sequence>MKVDGISPMQTTTSVSTVAPIHHPSYQPSSTKVVHYQWILCACCGCLLRFRIHFALVQCPHCLTLLSTRPIDSCCYQLLYDCEGCGQRLIFPLQATMVQCSICFMLKSFSPPRVSSCRRCGLRLVYSEKDTDMLLCTVCFGLQPLQHSSSSMAHGREEEEPHQSPRLSNNCKTILCKEEEDDWSSSSWYPPQQQ</sequence>
<keyword evidence="4" id="KW-1185">Reference proteome</keyword>
<name>A0AAV9IEY1_9RHOD</name>
<dbReference type="Pfam" id="PF06943">
    <property type="entry name" value="zf-LSD1"/>
    <property type="match status" value="1"/>
</dbReference>
<comment type="caution">
    <text evidence="3">The sequence shown here is derived from an EMBL/GenBank/DDBJ whole genome shotgun (WGS) entry which is preliminary data.</text>
</comment>